<proteinExistence type="predicted"/>
<dbReference type="Proteomes" id="UP000182229">
    <property type="component" value="Unassembled WGS sequence"/>
</dbReference>
<reference evidence="2" key="1">
    <citation type="submission" date="2016-11" db="EMBL/GenBank/DDBJ databases">
        <authorList>
            <person name="Shukria A."/>
            <person name="Stevens D.C."/>
        </authorList>
    </citation>
    <scope>NUCLEOTIDE SEQUENCE [LARGE SCALE GENOMIC DNA]</scope>
    <source>
        <strain evidence="2">Cbfe23</strain>
    </source>
</reference>
<protein>
    <submittedName>
        <fullName evidence="1">Uncharacterized protein</fullName>
    </submittedName>
</protein>
<dbReference type="AlphaFoldDB" id="A0A1L9BHS5"/>
<organism evidence="1 2">
    <name type="scientific">Cystobacter ferrugineus</name>
    <dbReference type="NCBI Taxonomy" id="83449"/>
    <lineage>
        <taxon>Bacteria</taxon>
        <taxon>Pseudomonadati</taxon>
        <taxon>Myxococcota</taxon>
        <taxon>Myxococcia</taxon>
        <taxon>Myxococcales</taxon>
        <taxon>Cystobacterineae</taxon>
        <taxon>Archangiaceae</taxon>
        <taxon>Cystobacter</taxon>
    </lineage>
</organism>
<keyword evidence="2" id="KW-1185">Reference proteome</keyword>
<dbReference type="EMBL" id="MPIN01000001">
    <property type="protein sequence ID" value="OJH41844.1"/>
    <property type="molecule type" value="Genomic_DNA"/>
</dbReference>
<comment type="caution">
    <text evidence="1">The sequence shown here is derived from an EMBL/GenBank/DDBJ whole genome shotgun (WGS) entry which is preliminary data.</text>
</comment>
<accession>A0A1L9BHS5</accession>
<dbReference type="RefSeq" id="WP_071895933.1">
    <property type="nucleotide sequence ID" value="NZ_MPIN01000001.1"/>
</dbReference>
<evidence type="ECO:0000313" key="2">
    <source>
        <dbReference type="Proteomes" id="UP000182229"/>
    </source>
</evidence>
<gene>
    <name evidence="1" type="ORF">BON30_00970</name>
</gene>
<sequence length="135" mass="15365">MEDEAGKRDWRRHPLVRRLPLLVLLALGLWWWKGSDVPERELVWWLEGPGWSDIRALDVQVKDSEGELVKRVTLTFPSGPPASLSVKAELAAGAYEVWVFPRAQHGPSLPPRVEHLTLGTEDLRVERNLRMAGSR</sequence>
<reference evidence="1 2" key="2">
    <citation type="submission" date="2016-12" db="EMBL/GenBank/DDBJ databases">
        <title>Draft Genome Sequence of Cystobacter ferrugineus Strain Cbfe23.</title>
        <authorList>
            <person name="Akbar S."/>
            <person name="Dowd S.E."/>
            <person name="Stevens D.C."/>
        </authorList>
    </citation>
    <scope>NUCLEOTIDE SEQUENCE [LARGE SCALE GENOMIC DNA]</scope>
    <source>
        <strain evidence="1 2">Cbfe23</strain>
    </source>
</reference>
<name>A0A1L9BHS5_9BACT</name>
<dbReference type="OrthoDB" id="5519047at2"/>
<evidence type="ECO:0000313" key="1">
    <source>
        <dbReference type="EMBL" id="OJH41844.1"/>
    </source>
</evidence>
<dbReference type="STRING" id="83449.BON30_00970"/>